<keyword evidence="3" id="KW-1185">Reference proteome</keyword>
<proteinExistence type="predicted"/>
<reference evidence="2" key="1">
    <citation type="journal article" date="2019" name="Environ. Microbiol.">
        <title>Fungal ecological strategies reflected in gene transcription - a case study of two litter decomposers.</title>
        <authorList>
            <person name="Barbi F."/>
            <person name="Kohler A."/>
            <person name="Barry K."/>
            <person name="Baskaran P."/>
            <person name="Daum C."/>
            <person name="Fauchery L."/>
            <person name="Ihrmark K."/>
            <person name="Kuo A."/>
            <person name="LaButti K."/>
            <person name="Lipzen A."/>
            <person name="Morin E."/>
            <person name="Grigoriev I.V."/>
            <person name="Henrissat B."/>
            <person name="Lindahl B."/>
            <person name="Martin F."/>
        </authorList>
    </citation>
    <scope>NUCLEOTIDE SEQUENCE</scope>
    <source>
        <strain evidence="2">JB14</strain>
    </source>
</reference>
<protein>
    <submittedName>
        <fullName evidence="2">Uncharacterized protein</fullName>
    </submittedName>
</protein>
<dbReference type="EMBL" id="ML769444">
    <property type="protein sequence ID" value="KAE9401643.1"/>
    <property type="molecule type" value="Genomic_DNA"/>
</dbReference>
<feature type="region of interest" description="Disordered" evidence="1">
    <location>
        <begin position="1"/>
        <end position="23"/>
    </location>
</feature>
<accession>A0A6A4HUQ5</accession>
<evidence type="ECO:0000313" key="3">
    <source>
        <dbReference type="Proteomes" id="UP000799118"/>
    </source>
</evidence>
<dbReference type="AlphaFoldDB" id="A0A6A4HUQ5"/>
<gene>
    <name evidence="2" type="ORF">BT96DRAFT_937838</name>
</gene>
<dbReference type="OrthoDB" id="2965364at2759"/>
<evidence type="ECO:0000256" key="1">
    <source>
        <dbReference type="SAM" id="MobiDB-lite"/>
    </source>
</evidence>
<dbReference type="Proteomes" id="UP000799118">
    <property type="component" value="Unassembled WGS sequence"/>
</dbReference>
<evidence type="ECO:0000313" key="2">
    <source>
        <dbReference type="EMBL" id="KAE9401643.1"/>
    </source>
</evidence>
<organism evidence="2 3">
    <name type="scientific">Gymnopus androsaceus JB14</name>
    <dbReference type="NCBI Taxonomy" id="1447944"/>
    <lineage>
        <taxon>Eukaryota</taxon>
        <taxon>Fungi</taxon>
        <taxon>Dikarya</taxon>
        <taxon>Basidiomycota</taxon>
        <taxon>Agaricomycotina</taxon>
        <taxon>Agaricomycetes</taxon>
        <taxon>Agaricomycetidae</taxon>
        <taxon>Agaricales</taxon>
        <taxon>Marasmiineae</taxon>
        <taxon>Omphalotaceae</taxon>
        <taxon>Gymnopus</taxon>
    </lineage>
</organism>
<name>A0A6A4HUQ5_9AGAR</name>
<sequence length="185" mass="20829">MFQGSEGFQEPENNYGNDSTNEDFDRDEEIEFLSTYNKGKNVQMARSIANAAKPKLTGKAFHASENSNLEVFLDCVCLNVKGLGNSTTEWIYKIVADDLQTSLFKISWSMRSKTGDLIETVYGYEDMIEQLKGMKSDVKLLLEELVILTLAQPPPVPDAQPLDKNADDEGQKKKKSKVIFLYQSL</sequence>